<comment type="similarity">
    <text evidence="5">In the N-terminal section; belongs to the lycopene beta-cyclase family.</text>
</comment>
<evidence type="ECO:0000256" key="11">
    <source>
        <dbReference type="ARBA" id="ARBA00022692"/>
    </source>
</evidence>
<evidence type="ECO:0000256" key="18">
    <source>
        <dbReference type="ARBA" id="ARBA00029335"/>
    </source>
</evidence>
<dbReference type="GO" id="GO:0045436">
    <property type="term" value="F:lycopene beta cyclase activity"/>
    <property type="evidence" value="ECO:0007669"/>
    <property type="project" value="UniProtKB-ARBA"/>
</dbReference>
<keyword evidence="15" id="KW-0413">Isomerase</keyword>
<evidence type="ECO:0000256" key="5">
    <source>
        <dbReference type="ARBA" id="ARBA00008247"/>
    </source>
</evidence>
<dbReference type="AlphaFoldDB" id="A0AAD5SZL9"/>
<feature type="non-terminal residue" evidence="20">
    <location>
        <position position="1"/>
    </location>
</feature>
<dbReference type="GO" id="GO:0016117">
    <property type="term" value="P:carotenoid biosynthetic process"/>
    <property type="evidence" value="ECO:0007669"/>
    <property type="project" value="UniProtKB-KW"/>
</dbReference>
<keyword evidence="14 19" id="KW-0472">Membrane</keyword>
<comment type="pathway">
    <text evidence="3">Carotenoid biosynthesis; beta-carotene biosynthesis.</text>
</comment>
<sequence>MIPTAYLWFVDHTGIMNRVWTISKSGTTGIMVTAHLPLEEALFFFLVNCMIVFGILAIERSFAIMRIVHSRIGARGGRISVVGSNPKKSAENSFLEDWTIKDEIKCVVQCAFMHESQVDQQAVSDLIAVHKLICAHSKTFSMASKLYPQPLREDIVALYGFCRISDDVADIADENSDYEQMKIWANAVMVMIQDFIEACYLPFDANDQQDTLNRLISGICTGISNFERFPANSSDVESVFRLFSTRIPRSVPKKCIQELLDGFKWDMAKRQIDSDADLVKYSEHAASSIGEACLYLMILHDAESKLGACVETINNGHIKPSENVIQKARDMGVALQLANIARDLISDAEELHRSYVPLPWFSPNYFQKEAATATTATNYSDFKVGEPTKSEDVTLRLRKITGKSKTAPVALLNSAELSEKSNLEKLRDRFISHPDKNKTTLKHFSRKIVSMAQPYTISAVAGIESLPRTHRGAVKTALLMYMQIGEIILASEEYPRRAVVSTPVKLVILLKGLYF</sequence>
<gene>
    <name evidence="20" type="ORF">HK100_001259</name>
</gene>
<evidence type="ECO:0000256" key="19">
    <source>
        <dbReference type="SAM" id="Phobius"/>
    </source>
</evidence>
<keyword evidence="10" id="KW-0808">Transferase</keyword>
<evidence type="ECO:0000256" key="10">
    <source>
        <dbReference type="ARBA" id="ARBA00022679"/>
    </source>
</evidence>
<dbReference type="GO" id="GO:0016872">
    <property type="term" value="F:intramolecular lyase activity"/>
    <property type="evidence" value="ECO:0007669"/>
    <property type="project" value="InterPro"/>
</dbReference>
<accession>A0AAD5SZL9</accession>
<protein>
    <recommendedName>
        <fullName evidence="9">Bifunctional lycopene cyclase/phytoene synthase</fullName>
        <ecNumber evidence="8">2.5.1.32</ecNumber>
        <ecNumber evidence="7">5.5.1.19</ecNumber>
    </recommendedName>
</protein>
<keyword evidence="12" id="KW-0125">Carotenoid biosynthesis</keyword>
<evidence type="ECO:0000256" key="9">
    <source>
        <dbReference type="ARBA" id="ARBA00018909"/>
    </source>
</evidence>
<evidence type="ECO:0000313" key="21">
    <source>
        <dbReference type="Proteomes" id="UP001211907"/>
    </source>
</evidence>
<evidence type="ECO:0000256" key="8">
    <source>
        <dbReference type="ARBA" id="ARBA00012396"/>
    </source>
</evidence>
<keyword evidence="21" id="KW-1185">Reference proteome</keyword>
<comment type="catalytic activity">
    <reaction evidence="18">
        <text>all-trans-lycopene = gamma-carotene</text>
        <dbReference type="Rhea" id="RHEA:32219"/>
        <dbReference type="ChEBI" id="CHEBI:15948"/>
        <dbReference type="ChEBI" id="CHEBI:27740"/>
        <dbReference type="EC" id="5.5.1.19"/>
    </reaction>
</comment>
<dbReference type="NCBIfam" id="TIGR03462">
    <property type="entry name" value="CarR_dom_SF"/>
    <property type="match status" value="1"/>
</dbReference>
<dbReference type="SUPFAM" id="SSF48576">
    <property type="entry name" value="Terpenoid synthases"/>
    <property type="match status" value="1"/>
</dbReference>
<dbReference type="EC" id="5.5.1.19" evidence="7"/>
<evidence type="ECO:0000256" key="14">
    <source>
        <dbReference type="ARBA" id="ARBA00023136"/>
    </source>
</evidence>
<keyword evidence="11 19" id="KW-0812">Transmembrane</keyword>
<evidence type="ECO:0000256" key="13">
    <source>
        <dbReference type="ARBA" id="ARBA00022989"/>
    </source>
</evidence>
<dbReference type="EC" id="2.5.1.32" evidence="8"/>
<evidence type="ECO:0000256" key="6">
    <source>
        <dbReference type="ARBA" id="ARBA00008406"/>
    </source>
</evidence>
<organism evidence="20 21">
    <name type="scientific">Physocladia obscura</name>
    <dbReference type="NCBI Taxonomy" id="109957"/>
    <lineage>
        <taxon>Eukaryota</taxon>
        <taxon>Fungi</taxon>
        <taxon>Fungi incertae sedis</taxon>
        <taxon>Chytridiomycota</taxon>
        <taxon>Chytridiomycota incertae sedis</taxon>
        <taxon>Chytridiomycetes</taxon>
        <taxon>Chytridiales</taxon>
        <taxon>Chytriomycetaceae</taxon>
        <taxon>Physocladia</taxon>
    </lineage>
</organism>
<dbReference type="GO" id="GO:0016020">
    <property type="term" value="C:membrane"/>
    <property type="evidence" value="ECO:0007669"/>
    <property type="project" value="UniProtKB-SubCell"/>
</dbReference>
<comment type="similarity">
    <text evidence="6">In the C-terminal section; belongs to the phytoene/squalene synthase family.</text>
</comment>
<dbReference type="PROSITE" id="PS01045">
    <property type="entry name" value="SQUALEN_PHYTOEN_SYN_2"/>
    <property type="match status" value="1"/>
</dbReference>
<reference evidence="20" key="1">
    <citation type="submission" date="2020-05" db="EMBL/GenBank/DDBJ databases">
        <title>Phylogenomic resolution of chytrid fungi.</title>
        <authorList>
            <person name="Stajich J.E."/>
            <person name="Amses K."/>
            <person name="Simmons R."/>
            <person name="Seto K."/>
            <person name="Myers J."/>
            <person name="Bonds A."/>
            <person name="Quandt C.A."/>
            <person name="Barry K."/>
            <person name="Liu P."/>
            <person name="Grigoriev I."/>
            <person name="Longcore J.E."/>
            <person name="James T.Y."/>
        </authorList>
    </citation>
    <scope>NUCLEOTIDE SEQUENCE</scope>
    <source>
        <strain evidence="20">JEL0513</strain>
    </source>
</reference>
<evidence type="ECO:0000256" key="16">
    <source>
        <dbReference type="ARBA" id="ARBA00023268"/>
    </source>
</evidence>
<dbReference type="GO" id="GO:0016765">
    <property type="term" value="F:transferase activity, transferring alkyl or aryl (other than methyl) groups"/>
    <property type="evidence" value="ECO:0007669"/>
    <property type="project" value="InterPro"/>
</dbReference>
<evidence type="ECO:0000256" key="7">
    <source>
        <dbReference type="ARBA" id="ARBA00012242"/>
    </source>
</evidence>
<dbReference type="Pfam" id="PF00494">
    <property type="entry name" value="SQS_PSY"/>
    <property type="match status" value="1"/>
</dbReference>
<proteinExistence type="inferred from homology"/>
<dbReference type="InterPro" id="IPR008949">
    <property type="entry name" value="Isoprenoid_synthase_dom_sf"/>
</dbReference>
<evidence type="ECO:0000256" key="2">
    <source>
        <dbReference type="ARBA" id="ARBA00004141"/>
    </source>
</evidence>
<evidence type="ECO:0000256" key="3">
    <source>
        <dbReference type="ARBA" id="ARBA00005089"/>
    </source>
</evidence>
<comment type="pathway">
    <text evidence="4">Carotenoid biosynthesis; phytoene biosynthesis; all-trans-phytoene from geranylgeranyl diphosphate: step 1/1.</text>
</comment>
<feature type="transmembrane region" description="Helical" evidence="19">
    <location>
        <begin position="41"/>
        <end position="58"/>
    </location>
</feature>
<evidence type="ECO:0000313" key="20">
    <source>
        <dbReference type="EMBL" id="KAJ3115733.1"/>
    </source>
</evidence>
<name>A0AAD5SZL9_9FUNG</name>
<comment type="caution">
    <text evidence="20">The sequence shown here is derived from an EMBL/GenBank/DDBJ whole genome shotgun (WGS) entry which is preliminary data.</text>
</comment>
<dbReference type="PANTHER" id="PTHR31480">
    <property type="entry name" value="BIFUNCTIONAL LYCOPENE CYCLASE/PHYTOENE SYNTHASE"/>
    <property type="match status" value="1"/>
</dbReference>
<evidence type="ECO:0000256" key="12">
    <source>
        <dbReference type="ARBA" id="ARBA00022746"/>
    </source>
</evidence>
<dbReference type="EMBL" id="JADGJH010001273">
    <property type="protein sequence ID" value="KAJ3115733.1"/>
    <property type="molecule type" value="Genomic_DNA"/>
</dbReference>
<evidence type="ECO:0000256" key="1">
    <source>
        <dbReference type="ARBA" id="ARBA00001805"/>
    </source>
</evidence>
<keyword evidence="13 19" id="KW-1133">Transmembrane helix</keyword>
<comment type="catalytic activity">
    <reaction evidence="17">
        <text>gamma-carotene = all-trans-beta-carotene</text>
        <dbReference type="Rhea" id="RHEA:32239"/>
        <dbReference type="ChEBI" id="CHEBI:17579"/>
        <dbReference type="ChEBI" id="CHEBI:27740"/>
        <dbReference type="EC" id="5.5.1.19"/>
    </reaction>
</comment>
<evidence type="ECO:0000256" key="17">
    <source>
        <dbReference type="ARBA" id="ARBA00029313"/>
    </source>
</evidence>
<comment type="catalytic activity">
    <reaction evidence="1">
        <text>2 (2E,6E,10E)-geranylgeranyl diphosphate = 15-cis-phytoene + 2 diphosphate</text>
        <dbReference type="Rhea" id="RHEA:34475"/>
        <dbReference type="ChEBI" id="CHEBI:27787"/>
        <dbReference type="ChEBI" id="CHEBI:33019"/>
        <dbReference type="ChEBI" id="CHEBI:58756"/>
        <dbReference type="EC" id="2.5.1.32"/>
    </reaction>
</comment>
<comment type="subcellular location">
    <subcellularLocation>
        <location evidence="2">Membrane</location>
        <topology evidence="2">Multi-pass membrane protein</topology>
    </subcellularLocation>
</comment>
<dbReference type="Gene3D" id="1.10.600.10">
    <property type="entry name" value="Farnesyl Diphosphate Synthase"/>
    <property type="match status" value="1"/>
</dbReference>
<evidence type="ECO:0000256" key="4">
    <source>
        <dbReference type="ARBA" id="ARBA00005172"/>
    </source>
</evidence>
<dbReference type="InterPro" id="IPR002060">
    <property type="entry name" value="Squ/phyt_synthse"/>
</dbReference>
<dbReference type="InterPro" id="IPR019845">
    <property type="entry name" value="Squalene/phytoene_synthase_CS"/>
</dbReference>
<dbReference type="InterPro" id="IPR017825">
    <property type="entry name" value="Lycopene_cyclase_dom"/>
</dbReference>
<keyword evidence="16" id="KW-0511">Multifunctional enzyme</keyword>
<dbReference type="SFLD" id="SFLDG01018">
    <property type="entry name" value="Squalene/Phytoene_Synthase_Lik"/>
    <property type="match status" value="1"/>
</dbReference>
<evidence type="ECO:0000256" key="15">
    <source>
        <dbReference type="ARBA" id="ARBA00023235"/>
    </source>
</evidence>
<dbReference type="Proteomes" id="UP001211907">
    <property type="component" value="Unassembled WGS sequence"/>
</dbReference>
<dbReference type="SFLD" id="SFLDS00005">
    <property type="entry name" value="Isoprenoid_Synthase_Type_I"/>
    <property type="match status" value="1"/>
</dbReference>